<feature type="non-terminal residue" evidence="2">
    <location>
        <position position="68"/>
    </location>
</feature>
<evidence type="ECO:0008006" key="3">
    <source>
        <dbReference type="Google" id="ProtNLM"/>
    </source>
</evidence>
<organism evidence="2">
    <name type="scientific">marine metagenome</name>
    <dbReference type="NCBI Taxonomy" id="408172"/>
    <lineage>
        <taxon>unclassified sequences</taxon>
        <taxon>metagenomes</taxon>
        <taxon>ecological metagenomes</taxon>
    </lineage>
</organism>
<dbReference type="Gene3D" id="2.60.120.620">
    <property type="entry name" value="q2cbj1_9rhob like domain"/>
    <property type="match status" value="1"/>
</dbReference>
<accession>A0A383ERV9</accession>
<dbReference type="SUPFAM" id="SSF51197">
    <property type="entry name" value="Clavaminate synthase-like"/>
    <property type="match status" value="1"/>
</dbReference>
<protein>
    <recommendedName>
        <fullName evidence="3">Phytanoyl-CoA dioxygenase</fullName>
    </recommendedName>
</protein>
<reference evidence="2" key="1">
    <citation type="submission" date="2018-05" db="EMBL/GenBank/DDBJ databases">
        <authorList>
            <person name="Lanie J.A."/>
            <person name="Ng W.-L."/>
            <person name="Kazmierczak K.M."/>
            <person name="Andrzejewski T.M."/>
            <person name="Davidsen T.M."/>
            <person name="Wayne K.J."/>
            <person name="Tettelin H."/>
            <person name="Glass J.I."/>
            <person name="Rusch D."/>
            <person name="Podicherti R."/>
            <person name="Tsui H.-C.T."/>
            <person name="Winkler M.E."/>
        </authorList>
    </citation>
    <scope>NUCLEOTIDE SEQUENCE</scope>
</reference>
<dbReference type="EMBL" id="UINC01228121">
    <property type="protein sequence ID" value="SVE59304.1"/>
    <property type="molecule type" value="Genomic_DNA"/>
</dbReference>
<name>A0A383ERV9_9ZZZZ</name>
<feature type="compositionally biased region" description="Basic and acidic residues" evidence="1">
    <location>
        <begin position="53"/>
        <end position="68"/>
    </location>
</feature>
<evidence type="ECO:0000313" key="2">
    <source>
        <dbReference type="EMBL" id="SVE59304.1"/>
    </source>
</evidence>
<gene>
    <name evidence="2" type="ORF">METZ01_LOCUS512158</name>
</gene>
<feature type="region of interest" description="Disordered" evidence="1">
    <location>
        <begin position="48"/>
        <end position="68"/>
    </location>
</feature>
<dbReference type="AlphaFoldDB" id="A0A383ERV9"/>
<sequence>MDSPSLLSDGQFEHFKTHGYLILENFFDEASLHNWREQLWSKMGSSLETTETWPKDDSSIHRYEYDPP</sequence>
<proteinExistence type="predicted"/>
<evidence type="ECO:0000256" key="1">
    <source>
        <dbReference type="SAM" id="MobiDB-lite"/>
    </source>
</evidence>